<dbReference type="SUPFAM" id="SSF53300">
    <property type="entry name" value="vWA-like"/>
    <property type="match status" value="1"/>
</dbReference>
<reference evidence="2" key="1">
    <citation type="journal article" date="2020" name="J. Eukaryot. Microbiol.">
        <title>De novo Sequencing, Assembly and Annotation of the Transcriptome for the Free-Living Testate Amoeba Arcella intermedia.</title>
        <authorList>
            <person name="Ribeiro G.M."/>
            <person name="Porfirio-Sousa A.L."/>
            <person name="Maurer-Alcala X.X."/>
            <person name="Katz L.A."/>
            <person name="Lahr D.J.G."/>
        </authorList>
    </citation>
    <scope>NUCLEOTIDE SEQUENCE</scope>
</reference>
<dbReference type="EMBL" id="GIBP01001574">
    <property type="protein sequence ID" value="NDV30543.1"/>
    <property type="molecule type" value="Transcribed_RNA"/>
</dbReference>
<feature type="domain" description="VWFA" evidence="1">
    <location>
        <begin position="47"/>
        <end position="309"/>
    </location>
</feature>
<evidence type="ECO:0000313" key="2">
    <source>
        <dbReference type="EMBL" id="NDV30543.1"/>
    </source>
</evidence>
<dbReference type="Pfam" id="PF04811">
    <property type="entry name" value="Sec23_trunk"/>
    <property type="match status" value="1"/>
</dbReference>
<accession>A0A6B2L0L5</accession>
<dbReference type="AlphaFoldDB" id="A0A6B2L0L5"/>
<protein>
    <recommendedName>
        <fullName evidence="1">VWFA domain-containing protein</fullName>
    </recommendedName>
</protein>
<organism evidence="2">
    <name type="scientific">Arcella intermedia</name>
    <dbReference type="NCBI Taxonomy" id="1963864"/>
    <lineage>
        <taxon>Eukaryota</taxon>
        <taxon>Amoebozoa</taxon>
        <taxon>Tubulinea</taxon>
        <taxon>Elardia</taxon>
        <taxon>Arcellinida</taxon>
        <taxon>Sphaerothecina</taxon>
        <taxon>Arcellidae</taxon>
        <taxon>Arcella</taxon>
    </lineage>
</organism>
<dbReference type="GO" id="GO:0008270">
    <property type="term" value="F:zinc ion binding"/>
    <property type="evidence" value="ECO:0007669"/>
    <property type="project" value="TreeGrafter"/>
</dbReference>
<dbReference type="GO" id="GO:0006886">
    <property type="term" value="P:intracellular protein transport"/>
    <property type="evidence" value="ECO:0007669"/>
    <property type="project" value="InterPro"/>
</dbReference>
<dbReference type="InterPro" id="IPR006896">
    <property type="entry name" value="Sec23/24_trunk_dom"/>
</dbReference>
<dbReference type="InterPro" id="IPR002035">
    <property type="entry name" value="VWF_A"/>
</dbReference>
<dbReference type="SMART" id="SM00327">
    <property type="entry name" value="VWA"/>
    <property type="match status" value="1"/>
</dbReference>
<dbReference type="PANTHER" id="PTHR13803:SF36">
    <property type="entry name" value="TYPE A VON WILLEBRAND FACTOR DOMAIN-CONTAINING PROTEIN"/>
    <property type="match status" value="1"/>
</dbReference>
<sequence>MSKLNNNKWTCEFCGNVQEVVLEPEELPRGKVNDYLLAPPSKDQEDNNLVVFVVDISGSMTCTAPIPKGFGMFEVQTGNQKTARMKEQEELMRILNPEGLNQVLPGQRSDIQYVSRMECMQAAIQIQLEELSKAQPNCRVSLITFNDDVNVIGDGFLDDQRLVVTGDKLNHQEVLLEAGKKIDIKKLKPVSQSKERIAEQLFVLKETGATALGPGLTLAVGMASQQQHSKIILCTDGLSNVGIGSVDNVQTDTAKQFYNSLARFSKDKGVEISLIGIEGSDCGVTVLGDMALITGGGVTIVKPLELQRKMRSIIDNPVLATEVKVRAYTLPLYGFIKEANEPKSILELDVGNVTADTDVGLAFGLKKQATGGTQEVPFQVQISYKKTDGSKCLRVLSDSRPTTTSRSTAEKNADVALLALEAIQAACSRALLKKEYKEARLNLFTMQHLIDRCAETDEQQEEYDIFVKQVEELDLELKKLMDKPHDKISDQAAKVLYELKSASKSQFLCGKRKDVTKRKKHVGEIKMLKI</sequence>
<dbReference type="GO" id="GO:0030127">
    <property type="term" value="C:COPII vesicle coat"/>
    <property type="evidence" value="ECO:0007669"/>
    <property type="project" value="InterPro"/>
</dbReference>
<dbReference type="Gene3D" id="3.40.50.410">
    <property type="entry name" value="von Willebrand factor, type A domain"/>
    <property type="match status" value="1"/>
</dbReference>
<dbReference type="GO" id="GO:0000149">
    <property type="term" value="F:SNARE binding"/>
    <property type="evidence" value="ECO:0007669"/>
    <property type="project" value="TreeGrafter"/>
</dbReference>
<dbReference type="InterPro" id="IPR050550">
    <property type="entry name" value="SEC23_SEC24_subfamily"/>
</dbReference>
<dbReference type="InterPro" id="IPR036465">
    <property type="entry name" value="vWFA_dom_sf"/>
</dbReference>
<name>A0A6B2L0L5_9EUKA</name>
<dbReference type="GO" id="GO:0090110">
    <property type="term" value="P:COPII-coated vesicle cargo loading"/>
    <property type="evidence" value="ECO:0007669"/>
    <property type="project" value="TreeGrafter"/>
</dbReference>
<evidence type="ECO:0000259" key="1">
    <source>
        <dbReference type="SMART" id="SM00327"/>
    </source>
</evidence>
<dbReference type="PANTHER" id="PTHR13803">
    <property type="entry name" value="SEC24-RELATED PROTEIN"/>
    <property type="match status" value="1"/>
</dbReference>
<dbReference type="GO" id="GO:0070971">
    <property type="term" value="C:endoplasmic reticulum exit site"/>
    <property type="evidence" value="ECO:0007669"/>
    <property type="project" value="TreeGrafter"/>
</dbReference>
<proteinExistence type="predicted"/>